<dbReference type="EMBL" id="LT828648">
    <property type="protein sequence ID" value="SLM47311.1"/>
    <property type="molecule type" value="Genomic_DNA"/>
</dbReference>
<sequence length="367" mass="41260">MSRQSEGPRHPLSQAARSDADRISETSLHERPRPSAGCHVCHATQWTLVCSSGEIFSQRRQLERFYRRRWHAQPSGTSEDRWIFTQNYLTSIVACLECGLLYRNPRPRPEAITRAYLATRNDHESVRTEFETQGRWFRSKAGMLCGYLPVRSRTAPRVLEIGGGTGGFLAEGQALGWEMLDLDPDHALTDLGRRRGSATLQSTIEDAGWSGETFDAVTIWNSFGQLSDPHPLLNSVVPLIRSGGMLVIRIPNGACFEWAMALRAKLPKPWRRPLDAALAWNDLLTFPYLYGYSPVGLTSFMSSFGLTLRACHADTLPSVPAARLKWWAGLEERMVKGGCRTACAVSRQPVRGDFHLAPWLDVYFERP</sequence>
<feature type="region of interest" description="Disordered" evidence="1">
    <location>
        <begin position="1"/>
        <end position="35"/>
    </location>
</feature>
<evidence type="ECO:0000313" key="3">
    <source>
        <dbReference type="Proteomes" id="UP000192042"/>
    </source>
</evidence>
<dbReference type="Proteomes" id="UP000192042">
    <property type="component" value="Chromosome I"/>
</dbReference>
<name>A0A1W1I2W6_9BACT</name>
<keyword evidence="3" id="KW-1185">Reference proteome</keyword>
<reference evidence="2 3" key="1">
    <citation type="submission" date="2017-03" db="EMBL/GenBank/DDBJ databases">
        <authorList>
            <person name="Afonso C.L."/>
            <person name="Miller P.J."/>
            <person name="Scott M.A."/>
            <person name="Spackman E."/>
            <person name="Goraichik I."/>
            <person name="Dimitrov K.M."/>
            <person name="Suarez D.L."/>
            <person name="Swayne D.E."/>
        </authorList>
    </citation>
    <scope>NUCLEOTIDE SEQUENCE [LARGE SCALE GENOMIC DNA]</scope>
    <source>
        <strain evidence="2">Genome sequencing of Nitrospira japonica strain NJ11</strain>
    </source>
</reference>
<organism evidence="2 3">
    <name type="scientific">Nitrospira japonica</name>
    <dbReference type="NCBI Taxonomy" id="1325564"/>
    <lineage>
        <taxon>Bacteria</taxon>
        <taxon>Pseudomonadati</taxon>
        <taxon>Nitrospirota</taxon>
        <taxon>Nitrospiria</taxon>
        <taxon>Nitrospirales</taxon>
        <taxon>Nitrospiraceae</taxon>
        <taxon>Nitrospira</taxon>
    </lineage>
</organism>
<accession>A0A1W1I2W6</accession>
<evidence type="ECO:0000313" key="2">
    <source>
        <dbReference type="EMBL" id="SLM47311.1"/>
    </source>
</evidence>
<evidence type="ECO:0008006" key="4">
    <source>
        <dbReference type="Google" id="ProtNLM"/>
    </source>
</evidence>
<dbReference type="STRING" id="1325564.NSJP_1139"/>
<evidence type="ECO:0000256" key="1">
    <source>
        <dbReference type="SAM" id="MobiDB-lite"/>
    </source>
</evidence>
<gene>
    <name evidence="2" type="ORF">NSJP_1139</name>
</gene>
<protein>
    <recommendedName>
        <fullName evidence="4">Class I SAM-dependent methyltransferase</fullName>
    </recommendedName>
</protein>
<dbReference type="RefSeq" id="WP_080885868.1">
    <property type="nucleotide sequence ID" value="NZ_LT828648.1"/>
</dbReference>
<dbReference type="KEGG" id="nja:NSJP_1139"/>
<proteinExistence type="predicted"/>
<dbReference type="Pfam" id="PF13489">
    <property type="entry name" value="Methyltransf_23"/>
    <property type="match status" value="1"/>
</dbReference>
<dbReference type="CDD" id="cd02440">
    <property type="entry name" value="AdoMet_MTases"/>
    <property type="match status" value="1"/>
</dbReference>
<dbReference type="InterPro" id="IPR029063">
    <property type="entry name" value="SAM-dependent_MTases_sf"/>
</dbReference>
<dbReference type="OrthoDB" id="2370471at2"/>
<dbReference type="Gene3D" id="3.40.50.150">
    <property type="entry name" value="Vaccinia Virus protein VP39"/>
    <property type="match status" value="1"/>
</dbReference>
<dbReference type="SUPFAM" id="SSF53335">
    <property type="entry name" value="S-adenosyl-L-methionine-dependent methyltransferases"/>
    <property type="match status" value="1"/>
</dbReference>
<dbReference type="AlphaFoldDB" id="A0A1W1I2W6"/>
<feature type="compositionally biased region" description="Basic and acidic residues" evidence="1">
    <location>
        <begin position="18"/>
        <end position="33"/>
    </location>
</feature>